<dbReference type="KEGG" id="vg:5470074"/>
<evidence type="ECO:0000313" key="2">
    <source>
        <dbReference type="Proteomes" id="UP000204095"/>
    </source>
</evidence>
<gene>
    <name evidence="1" type="primary">n256L</name>
    <name evidence="1" type="ORF">FR483_n256L</name>
</gene>
<dbReference type="RefSeq" id="YP_001425888.1">
    <property type="nucleotide sequence ID" value="NC_008603.1"/>
</dbReference>
<reference evidence="1 2" key="1">
    <citation type="journal article" date="2007" name="Virology">
        <title>Sequence and annotation of the 314-kb MT325 and the 321-kb FR483 viruses that infect Chlorella Pbi.</title>
        <authorList>
            <person name="Fitzgerald L.A."/>
            <person name="Graves M.V."/>
            <person name="Li X."/>
            <person name="Feldblyum T."/>
            <person name="Hartigan J."/>
            <person name="Van Etten J.L."/>
        </authorList>
    </citation>
    <scope>NUCLEOTIDE SEQUENCE [LARGE SCALE GENOMIC DNA]</scope>
    <source>
        <strain evidence="1 2">FR483</strain>
    </source>
</reference>
<dbReference type="GeneID" id="5470074"/>
<proteinExistence type="predicted"/>
<dbReference type="EMBL" id="DQ890022">
    <property type="protein sequence ID" value="ABT15541.1"/>
    <property type="molecule type" value="Genomic_DNA"/>
</dbReference>
<accession>A7J6W0</accession>
<protein>
    <submittedName>
        <fullName evidence="1">Uncharacterized protein n256L</fullName>
    </submittedName>
</protein>
<sequence>MLRTVVGDTSTLCFLARPTVSKNLSLASATSLEGTWNLVFLASFLFLDPNIPSNLRFLRIQSSGLPPNSFAHRQAKSSKVLLSCVRRTNG</sequence>
<organism evidence="1 2">
    <name type="scientific">Paramecium bursaria Chlorella virus FR483</name>
    <name type="common">PBCV-FR483</name>
    <dbReference type="NCBI Taxonomy" id="399781"/>
    <lineage>
        <taxon>Viruses</taxon>
        <taxon>Varidnaviria</taxon>
        <taxon>Bamfordvirae</taxon>
        <taxon>Nucleocytoviricota</taxon>
        <taxon>Megaviricetes</taxon>
        <taxon>Algavirales</taxon>
        <taxon>Phycodnaviridae</taxon>
        <taxon>Chlorovirus</taxon>
        <taxon>Chlorovirus conductrix</taxon>
        <taxon>Paramecium bursaria Chlorella virus A1</taxon>
    </lineage>
</organism>
<name>A7J6W0_PBCVF</name>
<organismHost>
    <name type="scientific">Paramecium bursaria</name>
    <dbReference type="NCBI Taxonomy" id="74790"/>
</organismHost>
<dbReference type="Proteomes" id="UP000204095">
    <property type="component" value="Segment"/>
</dbReference>
<evidence type="ECO:0000313" key="1">
    <source>
        <dbReference type="EMBL" id="ABT15541.1"/>
    </source>
</evidence>